<dbReference type="PANTHER" id="PTHR23519">
    <property type="entry name" value="AUTOPHAGY-RELATED PROTEIN 22"/>
    <property type="match status" value="1"/>
</dbReference>
<keyword evidence="3 6" id="KW-0812">Transmembrane</keyword>
<feature type="transmembrane region" description="Helical" evidence="6">
    <location>
        <begin position="426"/>
        <end position="444"/>
    </location>
</feature>
<dbReference type="PROSITE" id="PS50850">
    <property type="entry name" value="MFS"/>
    <property type="match status" value="1"/>
</dbReference>
<dbReference type="PATRIC" id="fig|1348657.5.peg.3049"/>
<feature type="domain" description="Major facilitator superfamily (MFS) profile" evidence="7">
    <location>
        <begin position="255"/>
        <end position="460"/>
    </location>
</feature>
<comment type="subcellular location">
    <subcellularLocation>
        <location evidence="1">Endomembrane system</location>
        <topology evidence="1">Multi-pass membrane protein</topology>
    </subcellularLocation>
</comment>
<feature type="transmembrane region" description="Helical" evidence="6">
    <location>
        <begin position="200"/>
        <end position="220"/>
    </location>
</feature>
<feature type="transmembrane region" description="Helical" evidence="6">
    <location>
        <begin position="259"/>
        <end position="281"/>
    </location>
</feature>
<keyword evidence="4 6" id="KW-1133">Transmembrane helix</keyword>
<accession>S9ZB47</accession>
<dbReference type="SUPFAM" id="SSF103473">
    <property type="entry name" value="MFS general substrate transporter"/>
    <property type="match status" value="1"/>
</dbReference>
<evidence type="ECO:0000256" key="5">
    <source>
        <dbReference type="ARBA" id="ARBA00023136"/>
    </source>
</evidence>
<dbReference type="Proteomes" id="UP000015455">
    <property type="component" value="Unassembled WGS sequence"/>
</dbReference>
<evidence type="ECO:0000256" key="6">
    <source>
        <dbReference type="SAM" id="Phobius"/>
    </source>
</evidence>
<dbReference type="InterPro" id="IPR024671">
    <property type="entry name" value="Atg22-like"/>
</dbReference>
<feature type="transmembrane region" description="Helical" evidence="6">
    <location>
        <begin position="29"/>
        <end position="51"/>
    </location>
</feature>
<dbReference type="InterPro" id="IPR036259">
    <property type="entry name" value="MFS_trans_sf"/>
</dbReference>
<evidence type="ECO:0000256" key="2">
    <source>
        <dbReference type="ARBA" id="ARBA00022448"/>
    </source>
</evidence>
<evidence type="ECO:0000313" key="8">
    <source>
        <dbReference type="EMBL" id="EPZ14495.1"/>
    </source>
</evidence>
<dbReference type="eggNOG" id="COG2270">
    <property type="taxonomic scope" value="Bacteria"/>
</dbReference>
<evidence type="ECO:0000256" key="3">
    <source>
        <dbReference type="ARBA" id="ARBA00022692"/>
    </source>
</evidence>
<keyword evidence="9" id="KW-1185">Reference proteome</keyword>
<feature type="transmembrane region" description="Helical" evidence="6">
    <location>
        <begin position="320"/>
        <end position="340"/>
    </location>
</feature>
<dbReference type="InterPro" id="IPR050495">
    <property type="entry name" value="ATG22/LtaA_families"/>
</dbReference>
<proteinExistence type="predicted"/>
<organism evidence="8 9">
    <name type="scientific">Thauera terpenica 58Eu</name>
    <dbReference type="NCBI Taxonomy" id="1348657"/>
    <lineage>
        <taxon>Bacteria</taxon>
        <taxon>Pseudomonadati</taxon>
        <taxon>Pseudomonadota</taxon>
        <taxon>Betaproteobacteria</taxon>
        <taxon>Rhodocyclales</taxon>
        <taxon>Zoogloeaceae</taxon>
        <taxon>Thauera</taxon>
    </lineage>
</organism>
<feature type="transmembrane region" description="Helical" evidence="6">
    <location>
        <begin position="360"/>
        <end position="383"/>
    </location>
</feature>
<keyword evidence="2" id="KW-0813">Transport</keyword>
<dbReference type="STRING" id="1348657.M622_05800"/>
<evidence type="ECO:0000313" key="9">
    <source>
        <dbReference type="Proteomes" id="UP000015455"/>
    </source>
</evidence>
<protein>
    <recommendedName>
        <fullName evidence="7">Major facilitator superfamily (MFS) profile domain-containing protein</fullName>
    </recommendedName>
</protein>
<feature type="transmembrane region" description="Helical" evidence="6">
    <location>
        <begin position="128"/>
        <end position="155"/>
    </location>
</feature>
<feature type="transmembrane region" description="Helical" evidence="6">
    <location>
        <begin position="293"/>
        <end position="313"/>
    </location>
</feature>
<dbReference type="EMBL" id="ATJV01000081">
    <property type="protein sequence ID" value="EPZ14495.1"/>
    <property type="molecule type" value="Genomic_DNA"/>
</dbReference>
<dbReference type="AlphaFoldDB" id="S9ZB47"/>
<name>S9ZB47_9RHOO</name>
<gene>
    <name evidence="8" type="ORF">M622_05800</name>
</gene>
<evidence type="ECO:0000256" key="4">
    <source>
        <dbReference type="ARBA" id="ARBA00022989"/>
    </source>
</evidence>
<keyword evidence="5 6" id="KW-0472">Membrane</keyword>
<dbReference type="PANTHER" id="PTHR23519:SF1">
    <property type="entry name" value="AUTOPHAGY-RELATED PROTEIN 22"/>
    <property type="match status" value="1"/>
</dbReference>
<sequence length="460" mass="49487">MLDGLHPSLTHLVPSTRMIEARKASRREIFGWSMFDFANQAYTLLIISVIFGDLYVRIIVGDAPEYRLGNLLWSAALCLSYAVVVITAPVLGAIMDATRTRKKMLFASYVLTVISTALLYFVEPGALWLGFLLIVVSNAAYATGESIIASFLPFLGPSRDLGRISGLGWATGYAGGLVAAGFALAALGETSLENFDRVRWVGPFAAVFFLLGAIPSFLWLKEPAGERSPPPGTRILRLTHQRLLATLGRVRAYPDLTRLFVSILFAMAGVQVIIAFAFIYGAQVIGWSDSTRALMFVVVQVTALTGALAFGALQSRLGGRLSYALTLMLWIVAIVAIYFVKELTALVNRGFALSLLTEEVFLFAGLVSGLSLGSSQSVGRALVGMFAPVHRSAELFGYWGLFSKLAAIFGILGIGALQWVFGLQGAILFCIVLFAAALLPLLGMDEARGVAAARATPREP</sequence>
<feature type="transmembrane region" description="Helical" evidence="6">
    <location>
        <begin position="71"/>
        <end position="92"/>
    </location>
</feature>
<evidence type="ECO:0000259" key="7">
    <source>
        <dbReference type="PROSITE" id="PS50850"/>
    </source>
</evidence>
<dbReference type="Pfam" id="PF11700">
    <property type="entry name" value="ATG22"/>
    <property type="match status" value="2"/>
</dbReference>
<dbReference type="Gene3D" id="1.20.1250.20">
    <property type="entry name" value="MFS general substrate transporter like domains"/>
    <property type="match status" value="2"/>
</dbReference>
<feature type="transmembrane region" description="Helical" evidence="6">
    <location>
        <begin position="104"/>
        <end position="122"/>
    </location>
</feature>
<feature type="transmembrane region" description="Helical" evidence="6">
    <location>
        <begin position="395"/>
        <end position="420"/>
    </location>
</feature>
<dbReference type="GO" id="GO:0022857">
    <property type="term" value="F:transmembrane transporter activity"/>
    <property type="evidence" value="ECO:0007669"/>
    <property type="project" value="InterPro"/>
</dbReference>
<evidence type="ECO:0000256" key="1">
    <source>
        <dbReference type="ARBA" id="ARBA00004127"/>
    </source>
</evidence>
<dbReference type="GO" id="GO:0012505">
    <property type="term" value="C:endomembrane system"/>
    <property type="evidence" value="ECO:0007669"/>
    <property type="project" value="UniProtKB-SubCell"/>
</dbReference>
<feature type="transmembrane region" description="Helical" evidence="6">
    <location>
        <begin position="167"/>
        <end position="188"/>
    </location>
</feature>
<reference evidence="8 9" key="1">
    <citation type="submission" date="2013-06" db="EMBL/GenBank/DDBJ databases">
        <title>Draft genome sequence of Thauera terpenica.</title>
        <authorList>
            <person name="Liu B."/>
            <person name="Frostegard A.H."/>
            <person name="Shapleigh J.P."/>
        </authorList>
    </citation>
    <scope>NUCLEOTIDE SEQUENCE [LARGE SCALE GENOMIC DNA]</scope>
    <source>
        <strain evidence="8 9">58Eu</strain>
    </source>
</reference>
<dbReference type="InterPro" id="IPR020846">
    <property type="entry name" value="MFS_dom"/>
</dbReference>
<comment type="caution">
    <text evidence="8">The sequence shown here is derived from an EMBL/GenBank/DDBJ whole genome shotgun (WGS) entry which is preliminary data.</text>
</comment>